<reference evidence="2" key="1">
    <citation type="journal article" date="2014" name="Nucleic Acids Res.">
        <title>The evolutionary dynamics of variant antigen genes in Babesia reveal a history of genomic innovation underlying host-parasite interaction.</title>
        <authorList>
            <person name="Jackson A.P."/>
            <person name="Otto T.D."/>
            <person name="Darby A."/>
            <person name="Ramaprasad A."/>
            <person name="Xia D."/>
            <person name="Echaide I.E."/>
            <person name="Farber M."/>
            <person name="Gahlot S."/>
            <person name="Gamble J."/>
            <person name="Gupta D."/>
            <person name="Gupta Y."/>
            <person name="Jackson L."/>
            <person name="Malandrin L."/>
            <person name="Malas T.B."/>
            <person name="Moussa E."/>
            <person name="Nair M."/>
            <person name="Reid AJ."/>
            <person name="Sanders M."/>
            <person name="Sharma J."/>
            <person name="Tracey A."/>
            <person name="Quail M.A."/>
            <person name="Weir W."/>
            <person name="Wastling J.M."/>
            <person name="Hall N."/>
            <person name="Willadsen P."/>
            <person name="Lingelbach K."/>
            <person name="Shiels B."/>
            <person name="Tait A."/>
            <person name="Berriman M."/>
            <person name="Allred D.R."/>
            <person name="Pain A."/>
        </authorList>
    </citation>
    <scope>NUCLEOTIDE SEQUENCE</scope>
    <source>
        <strain evidence="2">Bond</strain>
    </source>
</reference>
<dbReference type="AlphaFoldDB" id="A0A061BKK2"/>
<dbReference type="GeneID" id="24562179"/>
<evidence type="ECO:0000256" key="1">
    <source>
        <dbReference type="SAM" id="Phobius"/>
    </source>
</evidence>
<protein>
    <recommendedName>
        <fullName evidence="3">C3H1-type domain-containing protein</fullName>
    </recommendedName>
</protein>
<proteinExistence type="predicted"/>
<accession>A0A061BKK2</accession>
<reference evidence="2" key="2">
    <citation type="submission" date="2014-06" db="EMBL/GenBank/DDBJ databases">
        <authorList>
            <person name="Aslett M."/>
            <person name="De Silva Nishadi"/>
        </authorList>
    </citation>
    <scope>NUCLEOTIDE SEQUENCE</scope>
    <source>
        <strain evidence="2">Bond</strain>
    </source>
</reference>
<gene>
    <name evidence="2" type="ORF">BBBOND_0006240</name>
</gene>
<keyword evidence="1" id="KW-0472">Membrane</keyword>
<keyword evidence="1" id="KW-1133">Transmembrane helix</keyword>
<dbReference type="OrthoDB" id="365890at2759"/>
<dbReference type="KEGG" id="bbig:BBBOND_0006240"/>
<dbReference type="RefSeq" id="XP_012770904.1">
    <property type="nucleotide sequence ID" value="XM_012915450.1"/>
</dbReference>
<organism evidence="2">
    <name type="scientific">Babesia bigemina</name>
    <dbReference type="NCBI Taxonomy" id="5866"/>
    <lineage>
        <taxon>Eukaryota</taxon>
        <taxon>Sar</taxon>
        <taxon>Alveolata</taxon>
        <taxon>Apicomplexa</taxon>
        <taxon>Aconoidasida</taxon>
        <taxon>Piroplasmida</taxon>
        <taxon>Babesiidae</taxon>
        <taxon>Babesia</taxon>
    </lineage>
</organism>
<name>A0A061BKK2_BABBI</name>
<evidence type="ECO:0008006" key="3">
    <source>
        <dbReference type="Google" id="ProtNLM"/>
    </source>
</evidence>
<feature type="transmembrane region" description="Helical" evidence="1">
    <location>
        <begin position="493"/>
        <end position="516"/>
    </location>
</feature>
<evidence type="ECO:0000313" key="2">
    <source>
        <dbReference type="EMBL" id="CDR71962.1"/>
    </source>
</evidence>
<keyword evidence="1" id="KW-0812">Transmembrane</keyword>
<sequence length="555" mass="62460">MFVDPKRQEKEVDGDIEFTVDRTEHVHIDAYPNRLTYENTCNLVDHICAKSHDVLCRILGTGDENTMYAVDYSTNSLKLYYPSSGEECLDMFLNILRRLFPPLKYLQTQCGIAANEFGWAGCRYGKDVHTTKWPCSGHSSSEATCHANCQTTCQPTCQPKSPLMSYLNDCLPGHLPHALTGIGCKAKCSTCPKSTPGMPCITPLGFRCFSGTTREGRDISDVLGKFFDNGNLKVLFSLQTKTPSTLPEHFGFTLSLVAGWVGSDNKKRKTGVEKPFEEAITNVSIELYEKPTNFTEALRNAYGDPRPVQLTQVRMPPHAALSSLSITGYNDPKMKAYCAPYMLSLSEDYYSCLPSKNSKTYLSWAIYLPWNFWSHLKNLYDDFCNIFCADWGCRLCLQSRACKKGKHGHSETNGENIRKSYCQCTSIVTCKGVSPTLYQYGLSFQDASSLNHATYPNTCTDFCSQLDKVLKSEYFVKLFTECDNFIWTIREPFTYLVLALWSLSLFYLICVMVGRLDVLHIKSHLRIPSSHKITAQSLLAAAQVGRLAKISYLQP</sequence>
<dbReference type="EMBL" id="LK055268">
    <property type="protein sequence ID" value="CDR71962.1"/>
    <property type="molecule type" value="Genomic_DNA"/>
</dbReference>
<dbReference type="VEuPathDB" id="PiroplasmaDB:BBBOND_0006240"/>